<evidence type="ECO:0000313" key="8">
    <source>
        <dbReference type="Proteomes" id="UP001056937"/>
    </source>
</evidence>
<proteinExistence type="predicted"/>
<sequence length="370" mass="39171">MIQLSFFSSRTLALYMARTFLVRTVAVLAALVVVLQTLDLLGESGDILAYPGNGDAALWHYVALRLPQIVARFLPFSVLLGTLITLVSLNQNSEVIAMKAGGVSAHQILAPLVVASLAIAGFSFAFNERLVTRASATLDRWQAVDYGPLPAAPRGAQDVWVRAGDDIIHAASAGGRGAATRLAGVTIYSRQAGALRRIIIAPQAQARLDQGRVIGWRATGAKLFDVVSGRLAPPSSFDFGAGVSPEQFTLSNVSADDRSLLQLGQEINELDAAGRPTGPLKAGWWHKISGPLSAVLMPLLAGTAAFGLARSGALFVRAVIGMVLGFAYFVADNFALAMGNLGAYPPLLAAWAPFFLFLMIGETVLVRTEE</sequence>
<keyword evidence="4 6" id="KW-1133">Transmembrane helix</keyword>
<feature type="transmembrane region" description="Helical" evidence="6">
    <location>
        <begin position="69"/>
        <end position="87"/>
    </location>
</feature>
<dbReference type="PANTHER" id="PTHR33529:SF2">
    <property type="entry name" value="LIPOPOLYSACCHARIDE EXPORT SYSTEM PERMEASE PROTEIN LPTG"/>
    <property type="match status" value="1"/>
</dbReference>
<dbReference type="InterPro" id="IPR030923">
    <property type="entry name" value="LptG"/>
</dbReference>
<feature type="transmembrane region" description="Helical" evidence="6">
    <location>
        <begin position="108"/>
        <end position="126"/>
    </location>
</feature>
<feature type="transmembrane region" description="Helical" evidence="6">
    <location>
        <begin position="343"/>
        <end position="366"/>
    </location>
</feature>
<feature type="transmembrane region" description="Helical" evidence="6">
    <location>
        <begin position="20"/>
        <end position="38"/>
    </location>
</feature>
<dbReference type="EMBL" id="CP084930">
    <property type="protein sequence ID" value="USI73198.1"/>
    <property type="molecule type" value="Genomic_DNA"/>
</dbReference>
<comment type="subcellular location">
    <subcellularLocation>
        <location evidence="1">Cell membrane</location>
        <topology evidence="1">Multi-pass membrane protein</topology>
    </subcellularLocation>
</comment>
<dbReference type="Pfam" id="PF03739">
    <property type="entry name" value="LptF_LptG"/>
    <property type="match status" value="1"/>
</dbReference>
<dbReference type="InterPro" id="IPR005495">
    <property type="entry name" value="LptG/LptF_permease"/>
</dbReference>
<evidence type="ECO:0000256" key="1">
    <source>
        <dbReference type="ARBA" id="ARBA00004651"/>
    </source>
</evidence>
<keyword evidence="8" id="KW-1185">Reference proteome</keyword>
<keyword evidence="2" id="KW-1003">Cell membrane</keyword>
<dbReference type="NCBIfam" id="TIGR04408">
    <property type="entry name" value="LptG_lptG"/>
    <property type="match status" value="1"/>
</dbReference>
<dbReference type="RefSeq" id="WP_252167009.1">
    <property type="nucleotide sequence ID" value="NZ_CP084930.1"/>
</dbReference>
<gene>
    <name evidence="7" type="primary">lptG</name>
    <name evidence="7" type="ORF">LHA26_01580</name>
</gene>
<evidence type="ECO:0000256" key="3">
    <source>
        <dbReference type="ARBA" id="ARBA00022692"/>
    </source>
</evidence>
<evidence type="ECO:0000256" key="2">
    <source>
        <dbReference type="ARBA" id="ARBA00022475"/>
    </source>
</evidence>
<dbReference type="Proteomes" id="UP001056937">
    <property type="component" value="Chromosome 1"/>
</dbReference>
<protein>
    <submittedName>
        <fullName evidence="7">LPS export ABC transporter permease LptG</fullName>
    </submittedName>
</protein>
<evidence type="ECO:0000256" key="5">
    <source>
        <dbReference type="ARBA" id="ARBA00023136"/>
    </source>
</evidence>
<accession>A0ABY4X8D0</accession>
<dbReference type="PANTHER" id="PTHR33529">
    <property type="entry name" value="SLR0882 PROTEIN-RELATED"/>
    <property type="match status" value="1"/>
</dbReference>
<organism evidence="7 8">
    <name type="scientific">Sphingomonas morindae</name>
    <dbReference type="NCBI Taxonomy" id="1541170"/>
    <lineage>
        <taxon>Bacteria</taxon>
        <taxon>Pseudomonadati</taxon>
        <taxon>Pseudomonadota</taxon>
        <taxon>Alphaproteobacteria</taxon>
        <taxon>Sphingomonadales</taxon>
        <taxon>Sphingomonadaceae</taxon>
        <taxon>Sphingomonas</taxon>
    </lineage>
</organism>
<evidence type="ECO:0000256" key="4">
    <source>
        <dbReference type="ARBA" id="ARBA00022989"/>
    </source>
</evidence>
<name>A0ABY4X8D0_9SPHN</name>
<evidence type="ECO:0000313" key="7">
    <source>
        <dbReference type="EMBL" id="USI73198.1"/>
    </source>
</evidence>
<feature type="transmembrane region" description="Helical" evidence="6">
    <location>
        <begin position="288"/>
        <end position="307"/>
    </location>
</feature>
<feature type="transmembrane region" description="Helical" evidence="6">
    <location>
        <begin position="314"/>
        <end position="331"/>
    </location>
</feature>
<keyword evidence="5 6" id="KW-0472">Membrane</keyword>
<keyword evidence="3 6" id="KW-0812">Transmembrane</keyword>
<reference evidence="7" key="1">
    <citation type="journal article" date="2022" name="Toxins">
        <title>Genomic Analysis of Sphingopyxis sp. USTB-05 for Biodegrading Cyanobacterial Hepatotoxins.</title>
        <authorList>
            <person name="Liu C."/>
            <person name="Xu Q."/>
            <person name="Zhao Z."/>
            <person name="Zhang H."/>
            <person name="Liu X."/>
            <person name="Yin C."/>
            <person name="Liu Y."/>
            <person name="Yan H."/>
        </authorList>
    </citation>
    <scope>NUCLEOTIDE SEQUENCE</scope>
    <source>
        <strain evidence="7">NBD5</strain>
    </source>
</reference>
<evidence type="ECO:0000256" key="6">
    <source>
        <dbReference type="SAM" id="Phobius"/>
    </source>
</evidence>